<evidence type="ECO:0000313" key="7">
    <source>
        <dbReference type="EMBL" id="KTD19851.1"/>
    </source>
</evidence>
<dbReference type="RefSeq" id="WP_058529987.1">
    <property type="nucleotide sequence ID" value="NZ_CAAAHZ010000022.1"/>
</dbReference>
<protein>
    <submittedName>
        <fullName evidence="7">Colanic acid exporter</fullName>
    </submittedName>
</protein>
<feature type="transmembrane region" description="Helical" evidence="6">
    <location>
        <begin position="261"/>
        <end position="281"/>
    </location>
</feature>
<sequence length="439" mass="48629">MKPTILIKNNLFKKNTLLKNISLVIQGTALGQGMVFLLSPIITRIYSPEHFGLYTVYVALLGILASVAALRFDVAIPVPKKKIEGLSLCIAALISLSIFTLIIVLGIHLVMGSALSAIIRHNLKNSLWLLPISVFAIGLYNIMTYFMVRHRLFSLIGRAKMTQAMCLISTQITFGLLKVKSLGLILGQIVGHFVVALIFITKLFKLEKRILKKMRHSWVVKSVRRYWRFPVFSTPASLMNALGLYLPAIAISALYGSQIAGWYGLAIQVMSTPLGLIGQAVGQVYMGEGAALKNSGNCNQLLSLYIKTICHGLIVGFPFILIMILLGPSLFGFIFGSDWLQAGMSARILSIMLLLEFAIIGPSQNFALFNRQDFALYWNVLFILLNFSAFLPACLFGADYFTTLIYLALAKSIGYITMAFLNLYVLRSATEKFNQLCVE</sequence>
<evidence type="ECO:0000256" key="3">
    <source>
        <dbReference type="ARBA" id="ARBA00022692"/>
    </source>
</evidence>
<feature type="transmembrane region" description="Helical" evidence="6">
    <location>
        <begin position="21"/>
        <end position="42"/>
    </location>
</feature>
<feature type="transmembrane region" description="Helical" evidence="6">
    <location>
        <begin position="185"/>
        <end position="205"/>
    </location>
</feature>
<feature type="transmembrane region" description="Helical" evidence="6">
    <location>
        <begin position="374"/>
        <end position="398"/>
    </location>
</feature>
<evidence type="ECO:0000256" key="1">
    <source>
        <dbReference type="ARBA" id="ARBA00004651"/>
    </source>
</evidence>
<dbReference type="STRING" id="45068.Llon_2023"/>
<name>A0A0W0VIG9_9GAMM</name>
<dbReference type="Pfam" id="PF13440">
    <property type="entry name" value="Polysacc_synt_3"/>
    <property type="match status" value="1"/>
</dbReference>
<dbReference type="AlphaFoldDB" id="A0A0W0VIG9"/>
<comment type="caution">
    <text evidence="7">The sequence shown here is derived from an EMBL/GenBank/DDBJ whole genome shotgun (WGS) entry which is preliminary data.</text>
</comment>
<feature type="transmembrane region" description="Helical" evidence="6">
    <location>
        <begin position="339"/>
        <end position="362"/>
    </location>
</feature>
<feature type="transmembrane region" description="Helical" evidence="6">
    <location>
        <begin position="404"/>
        <end position="426"/>
    </location>
</feature>
<accession>A0A0W0VIG9</accession>
<evidence type="ECO:0000256" key="6">
    <source>
        <dbReference type="SAM" id="Phobius"/>
    </source>
</evidence>
<dbReference type="Proteomes" id="UP000054997">
    <property type="component" value="Unassembled WGS sequence"/>
</dbReference>
<keyword evidence="5 6" id="KW-0472">Membrane</keyword>
<organism evidence="7 8">
    <name type="scientific">Legionella londiniensis</name>
    <dbReference type="NCBI Taxonomy" id="45068"/>
    <lineage>
        <taxon>Bacteria</taxon>
        <taxon>Pseudomonadati</taxon>
        <taxon>Pseudomonadota</taxon>
        <taxon>Gammaproteobacteria</taxon>
        <taxon>Legionellales</taxon>
        <taxon>Legionellaceae</taxon>
        <taxon>Legionella</taxon>
    </lineage>
</organism>
<feature type="transmembrane region" description="Helical" evidence="6">
    <location>
        <begin position="86"/>
        <end position="107"/>
    </location>
</feature>
<dbReference type="InterPro" id="IPR050833">
    <property type="entry name" value="Poly_Biosynth_Transport"/>
</dbReference>
<evidence type="ECO:0000256" key="5">
    <source>
        <dbReference type="ARBA" id="ARBA00023136"/>
    </source>
</evidence>
<keyword evidence="3 6" id="KW-0812">Transmembrane</keyword>
<dbReference type="OrthoDB" id="3831435at2"/>
<feature type="transmembrane region" description="Helical" evidence="6">
    <location>
        <begin position="127"/>
        <end position="148"/>
    </location>
</feature>
<dbReference type="PANTHER" id="PTHR30250">
    <property type="entry name" value="PST FAMILY PREDICTED COLANIC ACID TRANSPORTER"/>
    <property type="match status" value="1"/>
</dbReference>
<proteinExistence type="predicted"/>
<feature type="transmembrane region" description="Helical" evidence="6">
    <location>
        <begin position="302"/>
        <end position="327"/>
    </location>
</feature>
<reference evidence="7 8" key="1">
    <citation type="submission" date="2015-11" db="EMBL/GenBank/DDBJ databases">
        <title>Genomic analysis of 38 Legionella species identifies large and diverse effector repertoires.</title>
        <authorList>
            <person name="Burstein D."/>
            <person name="Amaro F."/>
            <person name="Zusman T."/>
            <person name="Lifshitz Z."/>
            <person name="Cohen O."/>
            <person name="Gilbert J.A."/>
            <person name="Pupko T."/>
            <person name="Shuman H.A."/>
            <person name="Segal G."/>
        </authorList>
    </citation>
    <scope>NUCLEOTIDE SEQUENCE [LARGE SCALE GENOMIC DNA]</scope>
    <source>
        <strain evidence="7 8">ATCC 49505</strain>
    </source>
</reference>
<dbReference type="PANTHER" id="PTHR30250:SF28">
    <property type="entry name" value="POLYSACCHARIDE BIOSYNTHESIS PROTEIN"/>
    <property type="match status" value="1"/>
</dbReference>
<feature type="transmembrane region" description="Helical" evidence="6">
    <location>
        <begin position="226"/>
        <end position="255"/>
    </location>
</feature>
<dbReference type="EMBL" id="LNYK01000033">
    <property type="protein sequence ID" value="KTD19851.1"/>
    <property type="molecule type" value="Genomic_DNA"/>
</dbReference>
<feature type="transmembrane region" description="Helical" evidence="6">
    <location>
        <begin position="54"/>
        <end position="74"/>
    </location>
</feature>
<gene>
    <name evidence="7" type="ORF">Llon_2023</name>
</gene>
<evidence type="ECO:0000256" key="4">
    <source>
        <dbReference type="ARBA" id="ARBA00022989"/>
    </source>
</evidence>
<keyword evidence="4 6" id="KW-1133">Transmembrane helix</keyword>
<keyword evidence="2" id="KW-1003">Cell membrane</keyword>
<dbReference type="GO" id="GO:0005886">
    <property type="term" value="C:plasma membrane"/>
    <property type="evidence" value="ECO:0007669"/>
    <property type="project" value="UniProtKB-SubCell"/>
</dbReference>
<evidence type="ECO:0000256" key="2">
    <source>
        <dbReference type="ARBA" id="ARBA00022475"/>
    </source>
</evidence>
<comment type="subcellular location">
    <subcellularLocation>
        <location evidence="1">Cell membrane</location>
        <topology evidence="1">Multi-pass membrane protein</topology>
    </subcellularLocation>
</comment>
<feature type="transmembrane region" description="Helical" evidence="6">
    <location>
        <begin position="160"/>
        <end position="179"/>
    </location>
</feature>
<keyword evidence="8" id="KW-1185">Reference proteome</keyword>
<dbReference type="PATRIC" id="fig|45068.5.peg.2202"/>
<evidence type="ECO:0000313" key="8">
    <source>
        <dbReference type="Proteomes" id="UP000054997"/>
    </source>
</evidence>